<proteinExistence type="predicted"/>
<evidence type="ECO:0000313" key="2">
    <source>
        <dbReference type="Proteomes" id="UP000652755"/>
    </source>
</evidence>
<accession>A0ABR7KLY5</accession>
<gene>
    <name evidence="1" type="ORF">H7U22_01525</name>
</gene>
<dbReference type="EMBL" id="JACRYL010000001">
    <property type="protein sequence ID" value="MBC6109091.1"/>
    <property type="molecule type" value="Genomic_DNA"/>
</dbReference>
<protein>
    <submittedName>
        <fullName evidence="1">DUF4241 domain-containing protein</fullName>
    </submittedName>
</protein>
<evidence type="ECO:0000313" key="1">
    <source>
        <dbReference type="EMBL" id="MBC6109091.1"/>
    </source>
</evidence>
<comment type="caution">
    <text evidence="1">The sequence shown here is derived from an EMBL/GenBank/DDBJ whole genome shotgun (WGS) entry which is preliminary data.</text>
</comment>
<name>A0ABR7KLY5_9SPHI</name>
<dbReference type="Proteomes" id="UP000652755">
    <property type="component" value="Unassembled WGS sequence"/>
</dbReference>
<keyword evidence="2" id="KW-1185">Reference proteome</keyword>
<dbReference type="RefSeq" id="WP_187069576.1">
    <property type="nucleotide sequence ID" value="NZ_JACRYL010000001.1"/>
</dbReference>
<organism evidence="1 2">
    <name type="scientific">Pedobacter fastidiosus</name>
    <dbReference type="NCBI Taxonomy" id="2765361"/>
    <lineage>
        <taxon>Bacteria</taxon>
        <taxon>Pseudomonadati</taxon>
        <taxon>Bacteroidota</taxon>
        <taxon>Sphingobacteriia</taxon>
        <taxon>Sphingobacteriales</taxon>
        <taxon>Sphingobacteriaceae</taxon>
        <taxon>Pedobacter</taxon>
    </lineage>
</organism>
<sequence length="250" mass="28451">MTPTAEWLKIWQEKKALLACPSDLNDYFETQEISGKKLDHLELGSVSIPTGEILVRDPLVFIQQDAQPYTLKVPTGEFPVTACIVVPDEDGDCARYAAVKVQFTAYDAVRFEEALIGIEDLKEFNEGEFFGFNVDAGLGCVLDRESLKHFCAFQDKFQLENPGKNLYDDYFAELFAKNYSENPTYQREGGDWINWQIPGTTYNIPFFQSGFGDGTYPVYYGFDVDENICSLIIQFIDIELAYGEDEFDMI</sequence>
<dbReference type="Pfam" id="PF14025">
    <property type="entry name" value="DUF4241"/>
    <property type="match status" value="1"/>
</dbReference>
<dbReference type="InterPro" id="IPR025335">
    <property type="entry name" value="DUF4241"/>
</dbReference>
<reference evidence="1 2" key="1">
    <citation type="submission" date="2020-08" db="EMBL/GenBank/DDBJ databases">
        <authorList>
            <person name="Sun Q."/>
            <person name="Inoue M."/>
        </authorList>
    </citation>
    <scope>NUCLEOTIDE SEQUENCE [LARGE SCALE GENOMIC DNA]</scope>
    <source>
        <strain evidence="1 2">CCM 8938</strain>
    </source>
</reference>